<dbReference type="SMART" id="SM00066">
    <property type="entry name" value="GAL4"/>
    <property type="match status" value="1"/>
</dbReference>
<keyword evidence="11" id="KW-1185">Reference proteome</keyword>
<name>A0AAI8YL46_9PEZI</name>
<accession>A0AAI8YL46</accession>
<dbReference type="EMBL" id="CAUWAG010000012">
    <property type="protein sequence ID" value="CAJ2508719.1"/>
    <property type="molecule type" value="Genomic_DNA"/>
</dbReference>
<keyword evidence="1" id="KW-0479">Metal-binding</keyword>
<evidence type="ECO:0000256" key="2">
    <source>
        <dbReference type="ARBA" id="ARBA00022833"/>
    </source>
</evidence>
<reference evidence="10" key="1">
    <citation type="submission" date="2023-10" db="EMBL/GenBank/DDBJ databases">
        <authorList>
            <person name="Hackl T."/>
        </authorList>
    </citation>
    <scope>NUCLEOTIDE SEQUENCE</scope>
</reference>
<dbReference type="Pfam" id="PF00172">
    <property type="entry name" value="Zn_clus"/>
    <property type="match status" value="1"/>
</dbReference>
<dbReference type="AlphaFoldDB" id="A0AAI8YL46"/>
<keyword evidence="6" id="KW-0863">Zinc-finger</keyword>
<feature type="domain" description="C2H2-type" evidence="9">
    <location>
        <begin position="5"/>
        <end position="23"/>
    </location>
</feature>
<evidence type="ECO:0000256" key="3">
    <source>
        <dbReference type="ARBA" id="ARBA00023015"/>
    </source>
</evidence>
<evidence type="ECO:0000256" key="1">
    <source>
        <dbReference type="ARBA" id="ARBA00022723"/>
    </source>
</evidence>
<dbReference type="InterPro" id="IPR013087">
    <property type="entry name" value="Znf_C2H2_type"/>
</dbReference>
<evidence type="ECO:0000256" key="4">
    <source>
        <dbReference type="ARBA" id="ARBA00023163"/>
    </source>
</evidence>
<dbReference type="PROSITE" id="PS00463">
    <property type="entry name" value="ZN2_CY6_FUNGAL_1"/>
    <property type="match status" value="1"/>
</dbReference>
<keyword evidence="4" id="KW-0804">Transcription</keyword>
<protein>
    <submittedName>
        <fullName evidence="10">Uu.00g137450.m01.CDS01</fullName>
    </submittedName>
</protein>
<organism evidence="10 11">
    <name type="scientific">Anthostomella pinea</name>
    <dbReference type="NCBI Taxonomy" id="933095"/>
    <lineage>
        <taxon>Eukaryota</taxon>
        <taxon>Fungi</taxon>
        <taxon>Dikarya</taxon>
        <taxon>Ascomycota</taxon>
        <taxon>Pezizomycotina</taxon>
        <taxon>Sordariomycetes</taxon>
        <taxon>Xylariomycetidae</taxon>
        <taxon>Xylariales</taxon>
        <taxon>Xylariaceae</taxon>
        <taxon>Anthostomella</taxon>
    </lineage>
</organism>
<dbReference type="CDD" id="cd00067">
    <property type="entry name" value="GAL4"/>
    <property type="match status" value="1"/>
</dbReference>
<evidence type="ECO:0000256" key="5">
    <source>
        <dbReference type="ARBA" id="ARBA00023242"/>
    </source>
</evidence>
<dbReference type="PANTHER" id="PTHR47660:SF3">
    <property type="entry name" value="FINGER DOMAIN PROTEIN, PUTATIVE (AFU_ORTHOLOGUE AFUA_4G03310)-RELATED"/>
    <property type="match status" value="1"/>
</dbReference>
<dbReference type="PANTHER" id="PTHR47660">
    <property type="entry name" value="TRANSCRIPTION FACTOR WITH C2H2 AND ZN(2)-CYS(6) DNA BINDING DOMAIN (EUROFUNG)-RELATED-RELATED"/>
    <property type="match status" value="1"/>
</dbReference>
<dbReference type="SUPFAM" id="SSF57701">
    <property type="entry name" value="Zn2/Cys6 DNA-binding domain"/>
    <property type="match status" value="1"/>
</dbReference>
<dbReference type="Proteomes" id="UP001295740">
    <property type="component" value="Unassembled WGS sequence"/>
</dbReference>
<evidence type="ECO:0000256" key="6">
    <source>
        <dbReference type="PROSITE-ProRule" id="PRU00042"/>
    </source>
</evidence>
<dbReference type="InterPro" id="IPR001138">
    <property type="entry name" value="Zn2Cys6_DnaBD"/>
</dbReference>
<feature type="region of interest" description="Disordered" evidence="7">
    <location>
        <begin position="73"/>
        <end position="115"/>
    </location>
</feature>
<evidence type="ECO:0000259" key="9">
    <source>
        <dbReference type="PROSITE" id="PS50157"/>
    </source>
</evidence>
<dbReference type="GO" id="GO:0008270">
    <property type="term" value="F:zinc ion binding"/>
    <property type="evidence" value="ECO:0007669"/>
    <property type="project" value="UniProtKB-KW"/>
</dbReference>
<evidence type="ECO:0000256" key="7">
    <source>
        <dbReference type="SAM" id="MobiDB-lite"/>
    </source>
</evidence>
<evidence type="ECO:0000313" key="10">
    <source>
        <dbReference type="EMBL" id="CAJ2508719.1"/>
    </source>
</evidence>
<evidence type="ECO:0000313" key="11">
    <source>
        <dbReference type="Proteomes" id="UP001295740"/>
    </source>
</evidence>
<sequence>MQSVLRCGQCNKPFDKQSTLTRHGYYCRSRKAGSINRPRSCIACARGKAGCDHRRPECSRCMSKAIECHYSVSTPRATGPATPHGDDMPAERGTVAPSSGPDPPGTGNSREEASDGTDMLLSDALVIPDSGFAGFGGESGEYPAWDDPGIGLVDFLNAQTGQHFLSPGSPFAAHHPMTPSSGQTLRVQPGMSPSNFSIPATPSSAVRSLIQRPKMQAGAQRIANLIFHTLKSYPLMMLHHNNLPPFVHPSLLSSVGEDVHMEPLTNCISLVHMISSRVQGSRRLFWKNVRHECERLSEEHETLTKWELLAAMQALSIYVLIRLDEGETDHNNFDFLLVKAVTVIAQDLTSSDVTCHTQCALCNNGLETSWKEWIFRESRRRMAVVYRVVNMLVYFQPAAMCELPEDFLLAPLPARRQLWEAGDEFMWKAESQRGPGIQVSFGLASEGELVKLDESRLSCSDAWLAKQSDGARTPSRSIASWEEWCAGIDGFGGLVLLAASLIV</sequence>
<feature type="domain" description="Zn(2)-C6 fungal-type" evidence="8">
    <location>
        <begin position="40"/>
        <end position="70"/>
    </location>
</feature>
<dbReference type="PROSITE" id="PS50048">
    <property type="entry name" value="ZN2_CY6_FUNGAL_2"/>
    <property type="match status" value="1"/>
</dbReference>
<proteinExistence type="predicted"/>
<keyword evidence="3" id="KW-0805">Transcription regulation</keyword>
<keyword evidence="2" id="KW-0862">Zinc</keyword>
<evidence type="ECO:0000259" key="8">
    <source>
        <dbReference type="PROSITE" id="PS50048"/>
    </source>
</evidence>
<dbReference type="PROSITE" id="PS50157">
    <property type="entry name" value="ZINC_FINGER_C2H2_2"/>
    <property type="match status" value="1"/>
</dbReference>
<dbReference type="InterPro" id="IPR036864">
    <property type="entry name" value="Zn2-C6_fun-type_DNA-bd_sf"/>
</dbReference>
<dbReference type="GO" id="GO:0000981">
    <property type="term" value="F:DNA-binding transcription factor activity, RNA polymerase II-specific"/>
    <property type="evidence" value="ECO:0007669"/>
    <property type="project" value="InterPro"/>
</dbReference>
<gene>
    <name evidence="10" type="ORF">KHLLAP_LOCUS9187</name>
</gene>
<keyword evidence="5" id="KW-0539">Nucleus</keyword>
<dbReference type="Gene3D" id="4.10.240.10">
    <property type="entry name" value="Zn(2)-C6 fungal-type DNA-binding domain"/>
    <property type="match status" value="1"/>
</dbReference>
<comment type="caution">
    <text evidence="10">The sequence shown here is derived from an EMBL/GenBank/DDBJ whole genome shotgun (WGS) entry which is preliminary data.</text>
</comment>